<dbReference type="EMBL" id="JAHDVG010000484">
    <property type="protein sequence ID" value="KAH1169872.1"/>
    <property type="molecule type" value="Genomic_DNA"/>
</dbReference>
<comment type="caution">
    <text evidence="2">The sequence shown here is derived from an EMBL/GenBank/DDBJ whole genome shotgun (WGS) entry which is preliminary data.</text>
</comment>
<protein>
    <submittedName>
        <fullName evidence="2">Uncharacterized protein</fullName>
    </submittedName>
</protein>
<reference evidence="2" key="1">
    <citation type="submission" date="2021-09" db="EMBL/GenBank/DDBJ databases">
        <title>The genome of Mauremys mutica provides insights into the evolution of semi-aquatic lifestyle.</title>
        <authorList>
            <person name="Gong S."/>
            <person name="Gao Y."/>
        </authorList>
    </citation>
    <scope>NUCLEOTIDE SEQUENCE</scope>
    <source>
        <strain evidence="2">MM-2020</strain>
        <tissue evidence="2">Muscle</tissue>
    </source>
</reference>
<dbReference type="AlphaFoldDB" id="A0A9D4ANT9"/>
<dbReference type="Proteomes" id="UP000827986">
    <property type="component" value="Unassembled WGS sequence"/>
</dbReference>
<evidence type="ECO:0000256" key="1">
    <source>
        <dbReference type="SAM" id="Phobius"/>
    </source>
</evidence>
<evidence type="ECO:0000313" key="2">
    <source>
        <dbReference type="EMBL" id="KAH1169872.1"/>
    </source>
</evidence>
<evidence type="ECO:0000313" key="3">
    <source>
        <dbReference type="Proteomes" id="UP000827986"/>
    </source>
</evidence>
<organism evidence="2 3">
    <name type="scientific">Mauremys mutica</name>
    <name type="common">yellowpond turtle</name>
    <dbReference type="NCBI Taxonomy" id="74926"/>
    <lineage>
        <taxon>Eukaryota</taxon>
        <taxon>Metazoa</taxon>
        <taxon>Chordata</taxon>
        <taxon>Craniata</taxon>
        <taxon>Vertebrata</taxon>
        <taxon>Euteleostomi</taxon>
        <taxon>Archelosauria</taxon>
        <taxon>Testudinata</taxon>
        <taxon>Testudines</taxon>
        <taxon>Cryptodira</taxon>
        <taxon>Durocryptodira</taxon>
        <taxon>Testudinoidea</taxon>
        <taxon>Geoemydidae</taxon>
        <taxon>Geoemydinae</taxon>
        <taxon>Mauremys</taxon>
    </lineage>
</organism>
<keyword evidence="1" id="KW-1133">Transmembrane helix</keyword>
<gene>
    <name evidence="2" type="ORF">KIL84_000857</name>
</gene>
<sequence>MESRSTLTEFPNSVPGLLLLVMYSVTLLFILEKNLICVISVAETVTVGIKGIQFSKDRDKLRKVVATNACHSIPVLVGISDTIDCKWKDMEIQESKSGQEEEKYK</sequence>
<proteinExistence type="predicted"/>
<keyword evidence="1" id="KW-0472">Membrane</keyword>
<feature type="transmembrane region" description="Helical" evidence="1">
    <location>
        <begin position="12"/>
        <end position="31"/>
    </location>
</feature>
<keyword evidence="1" id="KW-0812">Transmembrane</keyword>
<name>A0A9D4ANT9_9SAUR</name>
<keyword evidence="3" id="KW-1185">Reference proteome</keyword>
<accession>A0A9D4ANT9</accession>